<dbReference type="EMBL" id="JH001393">
    <property type="protein sequence ID" value="EGW13300.1"/>
    <property type="molecule type" value="Genomic_DNA"/>
</dbReference>
<reference evidence="3" key="1">
    <citation type="journal article" date="2011" name="Nat. Biotechnol.">
        <title>The genomic sequence of the Chinese hamster ovary (CHO)-K1 cell line.</title>
        <authorList>
            <person name="Xu X."/>
            <person name="Nagarajan H."/>
            <person name="Lewis N.E."/>
            <person name="Pan S."/>
            <person name="Cai Z."/>
            <person name="Liu X."/>
            <person name="Chen W."/>
            <person name="Xie M."/>
            <person name="Wang W."/>
            <person name="Hammond S."/>
            <person name="Andersen M.R."/>
            <person name="Neff N."/>
            <person name="Passarelli B."/>
            <person name="Koh W."/>
            <person name="Fan H.C."/>
            <person name="Wang J."/>
            <person name="Gui Y."/>
            <person name="Lee K.H."/>
            <person name="Betenbaugh M.J."/>
            <person name="Quake S.R."/>
            <person name="Famili I."/>
            <person name="Palsson B.O."/>
            <person name="Wang J."/>
        </authorList>
    </citation>
    <scope>NUCLEOTIDE SEQUENCE [LARGE SCALE GENOMIC DNA]</scope>
    <source>
        <strain evidence="3">CHO K1 cell line</strain>
    </source>
</reference>
<protein>
    <submittedName>
        <fullName evidence="2">Uncharacterized protein</fullName>
    </submittedName>
</protein>
<sequence length="171" mass="18091">MLGYPCPLDDPWAVVPQSRGACLLNWRKERIVAGEGGGGGLGWGPRGLPGSQDLKNLCTTYWPNRTTPRIVITIRIGSLRRFRAATCREERGGLQSGGAAEQQGGVPPSGAYPAASLRNPPGDAMVQYDIRQKAGHLAQEAGQTTLVDIQGQAVAEAQESHHTAPADAALK</sequence>
<evidence type="ECO:0000313" key="3">
    <source>
        <dbReference type="Proteomes" id="UP000001075"/>
    </source>
</evidence>
<name>G3I6V5_CRIGR</name>
<evidence type="ECO:0000313" key="2">
    <source>
        <dbReference type="EMBL" id="EGW13300.1"/>
    </source>
</evidence>
<dbReference type="InParanoid" id="G3I6V5"/>
<proteinExistence type="predicted"/>
<gene>
    <name evidence="2" type="ORF">I79_019233</name>
</gene>
<organism evidence="2 3">
    <name type="scientific">Cricetulus griseus</name>
    <name type="common">Chinese hamster</name>
    <name type="synonym">Cricetulus barabensis griseus</name>
    <dbReference type="NCBI Taxonomy" id="10029"/>
    <lineage>
        <taxon>Eukaryota</taxon>
        <taxon>Metazoa</taxon>
        <taxon>Chordata</taxon>
        <taxon>Craniata</taxon>
        <taxon>Vertebrata</taxon>
        <taxon>Euteleostomi</taxon>
        <taxon>Mammalia</taxon>
        <taxon>Eutheria</taxon>
        <taxon>Euarchontoglires</taxon>
        <taxon>Glires</taxon>
        <taxon>Rodentia</taxon>
        <taxon>Myomorpha</taxon>
        <taxon>Muroidea</taxon>
        <taxon>Cricetidae</taxon>
        <taxon>Cricetinae</taxon>
        <taxon>Cricetulus</taxon>
    </lineage>
</organism>
<accession>G3I6V5</accession>
<feature type="region of interest" description="Disordered" evidence="1">
    <location>
        <begin position="90"/>
        <end position="121"/>
    </location>
</feature>
<dbReference type="Proteomes" id="UP000001075">
    <property type="component" value="Unassembled WGS sequence"/>
</dbReference>
<dbReference type="AlphaFoldDB" id="G3I6V5"/>
<evidence type="ECO:0000256" key="1">
    <source>
        <dbReference type="SAM" id="MobiDB-lite"/>
    </source>
</evidence>